<dbReference type="SFLD" id="SFLDS00003">
    <property type="entry name" value="Haloacid_Dehalogenase"/>
    <property type="match status" value="1"/>
</dbReference>
<dbReference type="Pfam" id="PF07264">
    <property type="entry name" value="EI24"/>
    <property type="match status" value="1"/>
</dbReference>
<dbReference type="Pfam" id="PF00702">
    <property type="entry name" value="Hydrolase"/>
    <property type="match status" value="1"/>
</dbReference>
<evidence type="ECO:0000256" key="5">
    <source>
        <dbReference type="ARBA" id="ARBA00023136"/>
    </source>
</evidence>
<evidence type="ECO:0000256" key="3">
    <source>
        <dbReference type="ARBA" id="ARBA00022692"/>
    </source>
</evidence>
<proteinExistence type="inferred from homology"/>
<evidence type="ECO:0000256" key="6">
    <source>
        <dbReference type="SAM" id="Phobius"/>
    </source>
</evidence>
<evidence type="ECO:0000313" key="8">
    <source>
        <dbReference type="Proteomes" id="UP000286921"/>
    </source>
</evidence>
<evidence type="ECO:0000256" key="2">
    <source>
        <dbReference type="ARBA" id="ARBA00008106"/>
    </source>
</evidence>
<sequence>MGDIVLAFDIYGTLLSFEAVTHELERFLNDETRARTVAQTWRRYQLEYTFRLNSMGRYHTFLEVTRNSLLHALDDTGTSLRDKEIEHLMATYNRLTPFPDVEDALNQLSAFPQVTSVIFSNGTRGMISNCVESSTVLSQHKALFRDVVSVDEVKQYKPAPAVYNYLAKCVGRNQSEMKDIWLVSGNPFDIAGARNVGMNAIWVDRAETSWADKALPDVKPTAIVHHLGGIVEGIYYFASHRYLWPLFKTRLIPIVLLSAFIYVLLFLFAYLPQVAFLSIFQGVGAWINGAFLVLGEGAAIVAALFEAFFVDETLVDIFDSVLVSEGHGELVTMSRVLYPQGDDVVKRLGKPTKSAVYAPFSLRQIVEFIVLLPLNFIPVAGTPMFLVLTGYRAGPFHHWRYFQLLDLSKQQRKERIRRRQLQYTTEPRFGTVALILQLVPILSMFFLMSTAVGSALWTVDLENKRDLLGRRPGRDPEGLYHDDYNDDDAMI</sequence>
<dbReference type="InterPro" id="IPR006328">
    <property type="entry name" value="2-HAD"/>
</dbReference>
<dbReference type="InterPro" id="IPR036412">
    <property type="entry name" value="HAD-like_sf"/>
</dbReference>
<dbReference type="InterPro" id="IPR059112">
    <property type="entry name" value="CysZ/EI24"/>
</dbReference>
<protein>
    <submittedName>
        <fullName evidence="7">(S)-2-haloacid dehalogenase</fullName>
    </submittedName>
</protein>
<dbReference type="SFLD" id="SFLDG01129">
    <property type="entry name" value="C1.5:_HAD__Beta-PGM__Phosphata"/>
    <property type="match status" value="1"/>
</dbReference>
<keyword evidence="8" id="KW-1185">Reference proteome</keyword>
<dbReference type="GO" id="GO:0005628">
    <property type="term" value="C:prospore membrane"/>
    <property type="evidence" value="ECO:0007669"/>
    <property type="project" value="TreeGrafter"/>
</dbReference>
<dbReference type="PANTHER" id="PTHR34292:SF1">
    <property type="entry name" value="OUTER SPORE WALL PROTEIN RRT8"/>
    <property type="match status" value="1"/>
</dbReference>
<dbReference type="InterPro" id="IPR023198">
    <property type="entry name" value="PGP-like_dom2"/>
</dbReference>
<dbReference type="SUPFAM" id="SSF56784">
    <property type="entry name" value="HAD-like"/>
    <property type="match status" value="1"/>
</dbReference>
<gene>
    <name evidence="7" type="ORF">AAWM_05095</name>
</gene>
<organism evidence="7 8">
    <name type="scientific">Aspergillus awamori</name>
    <name type="common">Black koji mold</name>
    <dbReference type="NCBI Taxonomy" id="105351"/>
    <lineage>
        <taxon>Eukaryota</taxon>
        <taxon>Fungi</taxon>
        <taxon>Dikarya</taxon>
        <taxon>Ascomycota</taxon>
        <taxon>Pezizomycotina</taxon>
        <taxon>Eurotiomycetes</taxon>
        <taxon>Eurotiomycetidae</taxon>
        <taxon>Eurotiales</taxon>
        <taxon>Aspergillaceae</taxon>
        <taxon>Aspergillus</taxon>
    </lineage>
</organism>
<feature type="transmembrane region" description="Helical" evidence="6">
    <location>
        <begin position="434"/>
        <end position="459"/>
    </location>
</feature>
<dbReference type="Proteomes" id="UP000286921">
    <property type="component" value="Unassembled WGS sequence"/>
</dbReference>
<dbReference type="NCBIfam" id="TIGR01493">
    <property type="entry name" value="HAD-SF-IA-v2"/>
    <property type="match status" value="1"/>
</dbReference>
<dbReference type="GO" id="GO:0016791">
    <property type="term" value="F:phosphatase activity"/>
    <property type="evidence" value="ECO:0007669"/>
    <property type="project" value="UniProtKB-ARBA"/>
</dbReference>
<dbReference type="EMBL" id="BDHI01000014">
    <property type="protein sequence ID" value="GCB22210.1"/>
    <property type="molecule type" value="Genomic_DNA"/>
</dbReference>
<keyword evidence="4 6" id="KW-1133">Transmembrane helix</keyword>
<keyword evidence="5 6" id="KW-0472">Membrane</keyword>
<feature type="transmembrane region" description="Helical" evidence="6">
    <location>
        <begin position="368"/>
        <end position="391"/>
    </location>
</feature>
<evidence type="ECO:0000313" key="7">
    <source>
        <dbReference type="EMBL" id="GCB22210.1"/>
    </source>
</evidence>
<dbReference type="InterPro" id="IPR023214">
    <property type="entry name" value="HAD_sf"/>
</dbReference>
<comment type="subcellular location">
    <subcellularLocation>
        <location evidence="1">Membrane</location>
        <topology evidence="1">Multi-pass membrane protein</topology>
    </subcellularLocation>
</comment>
<accession>A0A401KSE2</accession>
<name>A0A401KSE2_ASPAW</name>
<comment type="caution">
    <text evidence="7">The sequence shown here is derived from an EMBL/GenBank/DDBJ whole genome shotgun (WGS) entry which is preliminary data.</text>
</comment>
<dbReference type="InterPro" id="IPR006439">
    <property type="entry name" value="HAD-SF_hydro_IA"/>
</dbReference>
<dbReference type="GO" id="GO:0005811">
    <property type="term" value="C:lipid droplet"/>
    <property type="evidence" value="ECO:0007669"/>
    <property type="project" value="TreeGrafter"/>
</dbReference>
<dbReference type="STRING" id="105351.A0A401KSE2"/>
<reference evidence="7 8" key="1">
    <citation type="submission" date="2016-09" db="EMBL/GenBank/DDBJ databases">
        <title>Aspergillus awamori IFM 58123T.</title>
        <authorList>
            <person name="Kusuya Y."/>
            <person name="Shimizu M."/>
            <person name="Takahashi H."/>
            <person name="Yaguchi T."/>
        </authorList>
    </citation>
    <scope>NUCLEOTIDE SEQUENCE [LARGE SCALE GENOMIC DNA]</scope>
    <source>
        <strain evidence="7 8">IFM 58123</strain>
    </source>
</reference>
<comment type="similarity">
    <text evidence="2">Belongs to the HAD-like hydrolase superfamily. S-2-haloalkanoic acid dehalogenase family.</text>
</comment>
<dbReference type="GO" id="GO:0019120">
    <property type="term" value="F:hydrolase activity, acting on acid halide bonds, in C-halide compounds"/>
    <property type="evidence" value="ECO:0007669"/>
    <property type="project" value="InterPro"/>
</dbReference>
<dbReference type="Gene3D" id="3.40.50.1000">
    <property type="entry name" value="HAD superfamily/HAD-like"/>
    <property type="match status" value="1"/>
</dbReference>
<dbReference type="PANTHER" id="PTHR34292">
    <property type="entry name" value="OUTER SPORE WALL PROTEIN LDS1"/>
    <property type="match status" value="1"/>
</dbReference>
<feature type="transmembrane region" description="Helical" evidence="6">
    <location>
        <begin position="283"/>
        <end position="305"/>
    </location>
</feature>
<dbReference type="InterPro" id="IPR052786">
    <property type="entry name" value="Spore_wall_assembly"/>
</dbReference>
<keyword evidence="3 6" id="KW-0812">Transmembrane</keyword>
<dbReference type="NCBIfam" id="TIGR01428">
    <property type="entry name" value="HAD_type_II"/>
    <property type="match status" value="1"/>
</dbReference>
<evidence type="ECO:0000256" key="1">
    <source>
        <dbReference type="ARBA" id="ARBA00004141"/>
    </source>
</evidence>
<dbReference type="Gene3D" id="1.10.150.240">
    <property type="entry name" value="Putative phosphatase, domain 2"/>
    <property type="match status" value="1"/>
</dbReference>
<dbReference type="AlphaFoldDB" id="A0A401KSE2"/>
<evidence type="ECO:0000256" key="4">
    <source>
        <dbReference type="ARBA" id="ARBA00022989"/>
    </source>
</evidence>
<feature type="transmembrane region" description="Helical" evidence="6">
    <location>
        <begin position="251"/>
        <end position="271"/>
    </location>
</feature>
<dbReference type="GO" id="GO:0005619">
    <property type="term" value="C:ascospore wall"/>
    <property type="evidence" value="ECO:0007669"/>
    <property type="project" value="TreeGrafter"/>
</dbReference>